<dbReference type="Proteomes" id="UP001177769">
    <property type="component" value="Chromosome"/>
</dbReference>
<protein>
    <submittedName>
        <fullName evidence="2">DUF1801 domain-containing protein</fullName>
    </submittedName>
</protein>
<evidence type="ECO:0000313" key="2">
    <source>
        <dbReference type="EMBL" id="WIT12172.1"/>
    </source>
</evidence>
<dbReference type="EMBL" id="CP116346">
    <property type="protein sequence ID" value="WIT12172.1"/>
    <property type="molecule type" value="Genomic_DNA"/>
</dbReference>
<accession>A0AA95SN57</accession>
<proteinExistence type="predicted"/>
<dbReference type="KEGG" id="pais:PFX98_00790"/>
<reference evidence="2" key="1">
    <citation type="submission" date="2023-01" db="EMBL/GenBank/DDBJ databases">
        <title>Whole genome sequence of Paucibacter sp. S2-9 isolated from pond sediment.</title>
        <authorList>
            <person name="Jung J.Y."/>
        </authorList>
    </citation>
    <scope>NUCLEOTIDE SEQUENCE</scope>
    <source>
        <strain evidence="2">S2-9</strain>
    </source>
</reference>
<dbReference type="AlphaFoldDB" id="A0AA95SN57"/>
<name>A0AA95SN57_9BURK</name>
<dbReference type="Pfam" id="PF08818">
    <property type="entry name" value="DUF1801"/>
    <property type="match status" value="1"/>
</dbReference>
<dbReference type="RefSeq" id="WP_285233265.1">
    <property type="nucleotide sequence ID" value="NZ_CP116346.1"/>
</dbReference>
<sequence>MSTKTKLLAGGNPQIAKGDGDGPVQAYIAAMPGWKGNVGRVIDALIDRTVPDVSKAVKWNSPFYGMPGQGWFLSFHCCAKYVKVAFFRGSALTPLPPVESKQQQVRYLHIREGEQVNEAQFSHWVGQASKLPGWGGVEHQRASP</sequence>
<dbReference type="SUPFAM" id="SSF159888">
    <property type="entry name" value="YdhG-like"/>
    <property type="match status" value="1"/>
</dbReference>
<evidence type="ECO:0000313" key="3">
    <source>
        <dbReference type="Proteomes" id="UP001177769"/>
    </source>
</evidence>
<dbReference type="InterPro" id="IPR014922">
    <property type="entry name" value="YdhG-like"/>
</dbReference>
<organism evidence="2 3">
    <name type="scientific">Paucibacter sediminis</name>
    <dbReference type="NCBI Taxonomy" id="3019553"/>
    <lineage>
        <taxon>Bacteria</taxon>
        <taxon>Pseudomonadati</taxon>
        <taxon>Pseudomonadota</taxon>
        <taxon>Betaproteobacteria</taxon>
        <taxon>Burkholderiales</taxon>
        <taxon>Sphaerotilaceae</taxon>
        <taxon>Roseateles</taxon>
    </lineage>
</organism>
<evidence type="ECO:0000259" key="1">
    <source>
        <dbReference type="Pfam" id="PF08818"/>
    </source>
</evidence>
<keyword evidence="3" id="KW-1185">Reference proteome</keyword>
<gene>
    <name evidence="2" type="ORF">PFX98_00790</name>
</gene>
<feature type="domain" description="YdhG-like" evidence="1">
    <location>
        <begin position="40"/>
        <end position="128"/>
    </location>
</feature>